<reference evidence="6" key="1">
    <citation type="journal article" date="2014" name="Int. J. Syst. Evol. Microbiol.">
        <title>Complete genome sequence of Corynebacterium casei LMG S-19264T (=DSM 44701T), isolated from a smear-ripened cheese.</title>
        <authorList>
            <consortium name="US DOE Joint Genome Institute (JGI-PGF)"/>
            <person name="Walter F."/>
            <person name="Albersmeier A."/>
            <person name="Kalinowski J."/>
            <person name="Ruckert C."/>
        </authorList>
    </citation>
    <scope>NUCLEOTIDE SEQUENCE</scope>
    <source>
        <strain evidence="6">JCM 10088</strain>
    </source>
</reference>
<dbReference type="Proteomes" id="UP000610960">
    <property type="component" value="Unassembled WGS sequence"/>
</dbReference>
<dbReference type="AlphaFoldDB" id="A0A830GW57"/>
<gene>
    <name evidence="6" type="ORF">GCM10007981_11780</name>
</gene>
<dbReference type="Pfam" id="PF01935">
    <property type="entry name" value="DUF87"/>
    <property type="match status" value="1"/>
</dbReference>
<dbReference type="SUPFAM" id="SSF52540">
    <property type="entry name" value="P-loop containing nucleoside triphosphate hydrolases"/>
    <property type="match status" value="1"/>
</dbReference>
<dbReference type="InterPro" id="IPR008571">
    <property type="entry name" value="HerA-like"/>
</dbReference>
<dbReference type="GO" id="GO:0043138">
    <property type="term" value="F:3'-5' DNA helicase activity"/>
    <property type="evidence" value="ECO:0007669"/>
    <property type="project" value="UniProtKB-EC"/>
</dbReference>
<comment type="catalytic activity">
    <reaction evidence="3">
        <text>ATP + H2O = ADP + phosphate + H(+)</text>
        <dbReference type="Rhea" id="RHEA:13065"/>
        <dbReference type="ChEBI" id="CHEBI:15377"/>
        <dbReference type="ChEBI" id="CHEBI:15378"/>
        <dbReference type="ChEBI" id="CHEBI:30616"/>
        <dbReference type="ChEBI" id="CHEBI:43474"/>
        <dbReference type="ChEBI" id="CHEBI:456216"/>
        <dbReference type="EC" id="5.6.2.3"/>
    </reaction>
</comment>
<protein>
    <submittedName>
        <fullName evidence="6">ATPase</fullName>
    </submittedName>
</protein>
<dbReference type="PANTHER" id="PTHR42957:SF1">
    <property type="entry name" value="HELICASE MJ1565-RELATED"/>
    <property type="match status" value="1"/>
</dbReference>
<dbReference type="OrthoDB" id="107033at2157"/>
<comment type="caution">
    <text evidence="6">The sequence shown here is derived from an EMBL/GenBank/DDBJ whole genome shotgun (WGS) entry which is preliminary data.</text>
</comment>
<evidence type="ECO:0000256" key="1">
    <source>
        <dbReference type="ARBA" id="ARBA00007816"/>
    </source>
</evidence>
<proteinExistence type="inferred from homology"/>
<dbReference type="EMBL" id="BMNL01000003">
    <property type="protein sequence ID" value="GGP21148.1"/>
    <property type="molecule type" value="Genomic_DNA"/>
</dbReference>
<evidence type="ECO:0000313" key="6">
    <source>
        <dbReference type="EMBL" id="GGP21148.1"/>
    </source>
</evidence>
<evidence type="ECO:0000256" key="4">
    <source>
        <dbReference type="ARBA" id="ARBA00048988"/>
    </source>
</evidence>
<keyword evidence="7" id="KW-1185">Reference proteome</keyword>
<comment type="catalytic activity">
    <reaction evidence="2">
        <text>Couples ATP hydrolysis with the unwinding of duplex DNA by translocating in the 3'-5' direction.</text>
        <dbReference type="EC" id="5.6.2.4"/>
    </reaction>
</comment>
<feature type="domain" description="Helicase HerA central" evidence="5">
    <location>
        <begin position="125"/>
        <end position="383"/>
    </location>
</feature>
<dbReference type="GO" id="GO:0043139">
    <property type="term" value="F:5'-3' DNA helicase activity"/>
    <property type="evidence" value="ECO:0007669"/>
    <property type="project" value="UniProtKB-EC"/>
</dbReference>
<dbReference type="InterPro" id="IPR027417">
    <property type="entry name" value="P-loop_NTPase"/>
</dbReference>
<dbReference type="RefSeq" id="WP_188596514.1">
    <property type="nucleotide sequence ID" value="NZ_BMNL01000003.1"/>
</dbReference>
<evidence type="ECO:0000313" key="7">
    <source>
        <dbReference type="Proteomes" id="UP000610960"/>
    </source>
</evidence>
<evidence type="ECO:0000256" key="3">
    <source>
        <dbReference type="ARBA" id="ARBA00048954"/>
    </source>
</evidence>
<accession>A0A830GW57</accession>
<comment type="catalytic activity">
    <reaction evidence="4">
        <text>ATP + H2O = ADP + phosphate + H(+)</text>
        <dbReference type="Rhea" id="RHEA:13065"/>
        <dbReference type="ChEBI" id="CHEBI:15377"/>
        <dbReference type="ChEBI" id="CHEBI:15378"/>
        <dbReference type="ChEBI" id="CHEBI:30616"/>
        <dbReference type="ChEBI" id="CHEBI:43474"/>
        <dbReference type="ChEBI" id="CHEBI:456216"/>
        <dbReference type="EC" id="5.6.2.4"/>
    </reaction>
</comment>
<sequence>MGDEIGYVVGNIGSSGVKVAIRTDMADKVQLFEYVSYRYLNNEVLGYVVNISREPYKIGEDLAADALSSAVGVQLIETIIATVMLLGYKDSGLKLPRSPPPVGTPVKLADPQLIKEYLGLRGRLCVGYLASQDVQACLDEKGLARHMAIIAATGSGKTWLSVLLIEELLKLGATVVVLDPHGEYITIKDSAKKLGNVGVTVIKAAKHHVGDKRYSMNVLRVEPDQLASIAGVPSGASRIRHIIYLIHSLMKIIYKTVNGAGESGSVVGMIRLINSLLVRPLGASDIQRALRIQQPIGEDNVLEPDKFKQLLNELRSAAGDARQRSAIISARVYLKRLARTGVYRGRTTPLSDVLRPRHVSVINLAGVSDEVQDHIAYHVLSRILKARINYVRQLGNPQYPYPVVVIVEEAHRFAPPNKSTLSHSLINRIAAEGRKFGVYLVVITQRPSKIDQDVLSQCQNHAILKVVNPLDREAIIASSEALSDELVRIIGGLNKGEALIVGPMAPAPLLIKLRERRLDYGGGDIDLDKYWGVSDGESITKVRDAWRKAMIRAVPPPDMVATAMGLVVDGLNQRGHVVSGYVDGSSIEINLRERTWSCSKCGNALTPCEHVVALFSKVVFEKASLLGIA</sequence>
<name>A0A830GW57_9CREN</name>
<comment type="similarity">
    <text evidence="1">Belongs to the HerA family.</text>
</comment>
<evidence type="ECO:0000259" key="5">
    <source>
        <dbReference type="Pfam" id="PF01935"/>
    </source>
</evidence>
<organism evidence="6 7">
    <name type="scientific">Thermocladium modestius</name>
    <dbReference type="NCBI Taxonomy" id="62609"/>
    <lineage>
        <taxon>Archaea</taxon>
        <taxon>Thermoproteota</taxon>
        <taxon>Thermoprotei</taxon>
        <taxon>Thermoproteales</taxon>
        <taxon>Thermoproteaceae</taxon>
        <taxon>Thermocladium</taxon>
    </lineage>
</organism>
<evidence type="ECO:0000256" key="2">
    <source>
        <dbReference type="ARBA" id="ARBA00034617"/>
    </source>
</evidence>
<dbReference type="PANTHER" id="PTHR42957">
    <property type="entry name" value="HELICASE MJ1565-RELATED"/>
    <property type="match status" value="1"/>
</dbReference>
<reference evidence="6" key="2">
    <citation type="submission" date="2020-09" db="EMBL/GenBank/DDBJ databases">
        <authorList>
            <person name="Sun Q."/>
            <person name="Ohkuma M."/>
        </authorList>
    </citation>
    <scope>NUCLEOTIDE SEQUENCE</scope>
    <source>
        <strain evidence="6">JCM 10088</strain>
    </source>
</reference>
<dbReference type="Gene3D" id="3.40.50.300">
    <property type="entry name" value="P-loop containing nucleotide triphosphate hydrolases"/>
    <property type="match status" value="2"/>
</dbReference>
<dbReference type="InterPro" id="IPR002789">
    <property type="entry name" value="HerA_central"/>
</dbReference>